<dbReference type="InterPro" id="IPR001296">
    <property type="entry name" value="Glyco_trans_1"/>
</dbReference>
<protein>
    <submittedName>
        <fullName evidence="3">Glycosyltransferase</fullName>
    </submittedName>
</protein>
<dbReference type="CDD" id="cd03801">
    <property type="entry name" value="GT4_PimA-like"/>
    <property type="match status" value="1"/>
</dbReference>
<dbReference type="Proteomes" id="UP000050465">
    <property type="component" value="Unassembled WGS sequence"/>
</dbReference>
<accession>A0A0P7ZP94</accession>
<dbReference type="Gene3D" id="3.40.50.2000">
    <property type="entry name" value="Glycogen Phosphorylase B"/>
    <property type="match status" value="2"/>
</dbReference>
<dbReference type="Pfam" id="PF13439">
    <property type="entry name" value="Glyco_transf_4"/>
    <property type="match status" value="1"/>
</dbReference>
<dbReference type="PANTHER" id="PTHR12526">
    <property type="entry name" value="GLYCOSYLTRANSFERASE"/>
    <property type="match status" value="1"/>
</dbReference>
<dbReference type="STRING" id="1666911.HLUCCA11_03095"/>
<keyword evidence="3" id="KW-0808">Transferase</keyword>
<evidence type="ECO:0000313" key="4">
    <source>
        <dbReference type="Proteomes" id="UP000050465"/>
    </source>
</evidence>
<dbReference type="PANTHER" id="PTHR12526:SF622">
    <property type="entry name" value="GLYCOSYLTRANSFERASE (GROUP I)"/>
    <property type="match status" value="1"/>
</dbReference>
<feature type="domain" description="Glycosyltransferase subfamily 4-like N-terminal" evidence="2">
    <location>
        <begin position="25"/>
        <end position="182"/>
    </location>
</feature>
<dbReference type="AlphaFoldDB" id="A0A0P7ZP94"/>
<dbReference type="GO" id="GO:0016757">
    <property type="term" value="F:glycosyltransferase activity"/>
    <property type="evidence" value="ECO:0007669"/>
    <property type="project" value="InterPro"/>
</dbReference>
<proteinExistence type="predicted"/>
<name>A0A0P7ZP94_9CYAN</name>
<dbReference type="SUPFAM" id="SSF53756">
    <property type="entry name" value="UDP-Glycosyltransferase/glycogen phosphorylase"/>
    <property type="match status" value="1"/>
</dbReference>
<dbReference type="Pfam" id="PF00534">
    <property type="entry name" value="Glycos_transf_1"/>
    <property type="match status" value="1"/>
</dbReference>
<reference evidence="3 4" key="1">
    <citation type="submission" date="2015-09" db="EMBL/GenBank/DDBJ databases">
        <title>Identification and resolution of microdiversity through metagenomic sequencing of parallel consortia.</title>
        <authorList>
            <person name="Nelson W.C."/>
            <person name="Romine M.F."/>
            <person name="Lindemann S.R."/>
        </authorList>
    </citation>
    <scope>NUCLEOTIDE SEQUENCE [LARGE SCALE GENOMIC DNA]</scope>
    <source>
        <strain evidence="3">Ana</strain>
    </source>
</reference>
<evidence type="ECO:0000259" key="1">
    <source>
        <dbReference type="Pfam" id="PF00534"/>
    </source>
</evidence>
<feature type="domain" description="Glycosyl transferase family 1" evidence="1">
    <location>
        <begin position="217"/>
        <end position="371"/>
    </location>
</feature>
<organism evidence="3 4">
    <name type="scientific">Phormidesmis priestleyi Ana</name>
    <dbReference type="NCBI Taxonomy" id="1666911"/>
    <lineage>
        <taxon>Bacteria</taxon>
        <taxon>Bacillati</taxon>
        <taxon>Cyanobacteriota</taxon>
        <taxon>Cyanophyceae</taxon>
        <taxon>Leptolyngbyales</taxon>
        <taxon>Leptolyngbyaceae</taxon>
        <taxon>Phormidesmis</taxon>
    </lineage>
</organism>
<dbReference type="InterPro" id="IPR028098">
    <property type="entry name" value="Glyco_trans_4-like_N"/>
</dbReference>
<dbReference type="PATRIC" id="fig|1666911.3.peg.3460"/>
<evidence type="ECO:0000259" key="2">
    <source>
        <dbReference type="Pfam" id="PF13439"/>
    </source>
</evidence>
<gene>
    <name evidence="3" type="ORF">HLUCCA11_03095</name>
</gene>
<dbReference type="EMBL" id="LJZR01000003">
    <property type="protein sequence ID" value="KPQ36915.1"/>
    <property type="molecule type" value="Genomic_DNA"/>
</dbReference>
<sequence length="409" mass="45287">MKILMLAPHPFYQPRGTPIAADLVLRVLSERGEQIDIVTFPEGSDIHYPNVTIHRTPALAITKGIRPGFSIKKMLCDVFLLAQAIKLIKSKNAHYDVVHAGEEAVFVALLLKKLFGIPYVYDMDSSMIQQLIDKYPQLRFFQKPLRACEGLAVRNANAVIAVCQALKTEIEPYCPKKVAVIPDISLLNTQLRSPQEAPQETTQEKIDSLKAQFNIAGELLMYVGNLESYQGIDLLLASFAEALNQAPTARLVAIGGNPSDIQKYQAQAQQLGIGQQVHFIGPRPIAQLKQYLDQADIVVSPRVHGNNTPMKLYSYLDSGKALLATNLTTHTQVLTDQIAWLADPEVSSFAEGIAHLIAHPELRQQLGKAAQAYIAHSHTYEAFSRKLKTLYDWVEDDLSTNITTPSVLA</sequence>
<evidence type="ECO:0000313" key="3">
    <source>
        <dbReference type="EMBL" id="KPQ36915.1"/>
    </source>
</evidence>
<comment type="caution">
    <text evidence="3">The sequence shown here is derived from an EMBL/GenBank/DDBJ whole genome shotgun (WGS) entry which is preliminary data.</text>
</comment>